<comment type="caution">
    <text evidence="9">The sequence shown here is derived from an EMBL/GenBank/DDBJ whole genome shotgun (WGS) entry which is preliminary data.</text>
</comment>
<dbReference type="PROSITE" id="PS50928">
    <property type="entry name" value="ABC_TM1"/>
    <property type="match status" value="1"/>
</dbReference>
<evidence type="ECO:0000256" key="7">
    <source>
        <dbReference type="RuleBase" id="RU363032"/>
    </source>
</evidence>
<gene>
    <name evidence="9" type="primary">lacF2</name>
    <name evidence="9" type="ORF">Selli1_11750</name>
</gene>
<dbReference type="Gene3D" id="1.10.3720.10">
    <property type="entry name" value="MetI-like"/>
    <property type="match status" value="1"/>
</dbReference>
<dbReference type="SUPFAM" id="SSF161098">
    <property type="entry name" value="MetI-like"/>
    <property type="match status" value="1"/>
</dbReference>
<reference evidence="9 10" key="1">
    <citation type="journal article" date="2023" name="Int. J. Syst. Evol. Microbiol.">
        <title>Sellimonas catena sp. nov., isolated from human faeces.</title>
        <authorList>
            <person name="Hisatomi A."/>
            <person name="Ohkuma M."/>
            <person name="Sakamoto M."/>
        </authorList>
    </citation>
    <scope>NUCLEOTIDE SEQUENCE [LARGE SCALE GENOMIC DNA]</scope>
    <source>
        <strain evidence="9 10">12EGH17</strain>
    </source>
</reference>
<keyword evidence="4 7" id="KW-0812">Transmembrane</keyword>
<dbReference type="GO" id="GO:0055085">
    <property type="term" value="P:transmembrane transport"/>
    <property type="evidence" value="ECO:0007669"/>
    <property type="project" value="InterPro"/>
</dbReference>
<evidence type="ECO:0000256" key="2">
    <source>
        <dbReference type="ARBA" id="ARBA00022448"/>
    </source>
</evidence>
<feature type="domain" description="ABC transmembrane type-1" evidence="8">
    <location>
        <begin position="75"/>
        <end position="291"/>
    </location>
</feature>
<evidence type="ECO:0000256" key="1">
    <source>
        <dbReference type="ARBA" id="ARBA00004651"/>
    </source>
</evidence>
<dbReference type="Pfam" id="PF00528">
    <property type="entry name" value="BPD_transp_1"/>
    <property type="match status" value="1"/>
</dbReference>
<feature type="transmembrane region" description="Helical" evidence="7">
    <location>
        <begin position="79"/>
        <end position="97"/>
    </location>
</feature>
<dbReference type="Proteomes" id="UP001145145">
    <property type="component" value="Unassembled WGS sequence"/>
</dbReference>
<protein>
    <submittedName>
        <fullName evidence="9">Lactose ABC transporter permease</fullName>
    </submittedName>
</protein>
<sequence>MKQKKRMSLLAKQSAAGWIFLTPAALLIAVMAFWPMIQAFIMSLQTGSSANMQWSEPIFNNYTRMFQDKLFLRSVGNTFLYLIIQVPIMLILAILLAQLLNNKHLRLKGFFRTCIFLPCATSLVSYSLIFKSLFATDGLINSVLVHLGILESNYNFLGNAASAKAVIIIALIWRWTGYNMVFYLAGLQNIEYSVYEAAKIDGANGWKTFWGITVPLLKPTIIMTFIMSINGTLQLFDESVNLTNGGPANATITMSHYIYNNSLGQGVANFGYATAMSFFVFIIVAILAFINMKVGDTRD</sequence>
<dbReference type="PANTHER" id="PTHR30193">
    <property type="entry name" value="ABC TRANSPORTER PERMEASE PROTEIN"/>
    <property type="match status" value="1"/>
</dbReference>
<evidence type="ECO:0000313" key="9">
    <source>
        <dbReference type="EMBL" id="GLG04001.1"/>
    </source>
</evidence>
<dbReference type="InterPro" id="IPR035906">
    <property type="entry name" value="MetI-like_sf"/>
</dbReference>
<feature type="transmembrane region" description="Helical" evidence="7">
    <location>
        <begin position="209"/>
        <end position="229"/>
    </location>
</feature>
<evidence type="ECO:0000256" key="3">
    <source>
        <dbReference type="ARBA" id="ARBA00022475"/>
    </source>
</evidence>
<feature type="transmembrane region" description="Helical" evidence="7">
    <location>
        <begin position="109"/>
        <end position="134"/>
    </location>
</feature>
<proteinExistence type="inferred from homology"/>
<organism evidence="9 10">
    <name type="scientific">Sellimonas catena</name>
    <dbReference type="NCBI Taxonomy" id="2994035"/>
    <lineage>
        <taxon>Bacteria</taxon>
        <taxon>Bacillati</taxon>
        <taxon>Bacillota</taxon>
        <taxon>Clostridia</taxon>
        <taxon>Lachnospirales</taxon>
        <taxon>Lachnospiraceae</taxon>
        <taxon>Sellimonas</taxon>
    </lineage>
</organism>
<evidence type="ECO:0000256" key="4">
    <source>
        <dbReference type="ARBA" id="ARBA00022692"/>
    </source>
</evidence>
<dbReference type="AlphaFoldDB" id="A0A9W6FDX5"/>
<keyword evidence="6 7" id="KW-0472">Membrane</keyword>
<comment type="subcellular location">
    <subcellularLocation>
        <location evidence="1 7">Cell membrane</location>
        <topology evidence="1 7">Multi-pass membrane protein</topology>
    </subcellularLocation>
</comment>
<feature type="transmembrane region" description="Helical" evidence="7">
    <location>
        <begin position="15"/>
        <end position="37"/>
    </location>
</feature>
<keyword evidence="5 7" id="KW-1133">Transmembrane helix</keyword>
<keyword evidence="3" id="KW-1003">Cell membrane</keyword>
<dbReference type="PANTHER" id="PTHR30193:SF37">
    <property type="entry name" value="INNER MEMBRANE ABC TRANSPORTER PERMEASE PROTEIN YCJO"/>
    <property type="match status" value="1"/>
</dbReference>
<feature type="transmembrane region" description="Helical" evidence="7">
    <location>
        <begin position="270"/>
        <end position="290"/>
    </location>
</feature>
<comment type="similarity">
    <text evidence="7">Belongs to the binding-protein-dependent transport system permease family.</text>
</comment>
<dbReference type="GO" id="GO:0005886">
    <property type="term" value="C:plasma membrane"/>
    <property type="evidence" value="ECO:0007669"/>
    <property type="project" value="UniProtKB-SubCell"/>
</dbReference>
<accession>A0A9W6FDX5</accession>
<keyword evidence="2 7" id="KW-0813">Transport</keyword>
<dbReference type="CDD" id="cd06261">
    <property type="entry name" value="TM_PBP2"/>
    <property type="match status" value="1"/>
</dbReference>
<dbReference type="EMBL" id="BSBO01000009">
    <property type="protein sequence ID" value="GLG04001.1"/>
    <property type="molecule type" value="Genomic_DNA"/>
</dbReference>
<evidence type="ECO:0000259" key="8">
    <source>
        <dbReference type="PROSITE" id="PS50928"/>
    </source>
</evidence>
<evidence type="ECO:0000313" key="10">
    <source>
        <dbReference type="Proteomes" id="UP001145145"/>
    </source>
</evidence>
<dbReference type="InterPro" id="IPR051393">
    <property type="entry name" value="ABC_transporter_permease"/>
</dbReference>
<evidence type="ECO:0000256" key="6">
    <source>
        <dbReference type="ARBA" id="ARBA00023136"/>
    </source>
</evidence>
<dbReference type="InterPro" id="IPR000515">
    <property type="entry name" value="MetI-like"/>
</dbReference>
<name>A0A9W6FDX5_9FIRM</name>
<evidence type="ECO:0000256" key="5">
    <source>
        <dbReference type="ARBA" id="ARBA00022989"/>
    </source>
</evidence>
<keyword evidence="10" id="KW-1185">Reference proteome</keyword>